<gene>
    <name evidence="1" type="ORF">POCULU_LOCUS2560</name>
</gene>
<sequence>MAESESQITCPIFLEEEDVKIVDVLSENTKRNKRKKKKSTATNTVITQQTQEFRETIASPVDINDNVIPSRNGEPIQSSAESSLTAQASLGYAKLSPEGKPSTTPVTHEQYIDTDFSNVIDYIKPLFKAICNQTECLSKACPQVRRARDELISHEVFPDSASIARTLLTLARTVSVCTKAIDTLITTNTVQNNICEFGNNSNMHTKAPIVTQNQESSSNHSDTTRCGKFDIAYEKNTEVQSTDDAINDDIHVSRETTDACIESCSRNAEENNII</sequence>
<evidence type="ECO:0000313" key="2">
    <source>
        <dbReference type="Proteomes" id="UP000789572"/>
    </source>
</evidence>
<organism evidence="1 2">
    <name type="scientific">Paraglomus occultum</name>
    <dbReference type="NCBI Taxonomy" id="144539"/>
    <lineage>
        <taxon>Eukaryota</taxon>
        <taxon>Fungi</taxon>
        <taxon>Fungi incertae sedis</taxon>
        <taxon>Mucoromycota</taxon>
        <taxon>Glomeromycotina</taxon>
        <taxon>Glomeromycetes</taxon>
        <taxon>Paraglomerales</taxon>
        <taxon>Paraglomeraceae</taxon>
        <taxon>Paraglomus</taxon>
    </lineage>
</organism>
<reference evidence="1" key="1">
    <citation type="submission" date="2021-06" db="EMBL/GenBank/DDBJ databases">
        <authorList>
            <person name="Kallberg Y."/>
            <person name="Tangrot J."/>
            <person name="Rosling A."/>
        </authorList>
    </citation>
    <scope>NUCLEOTIDE SEQUENCE</scope>
    <source>
        <strain evidence="1">IA702</strain>
    </source>
</reference>
<keyword evidence="2" id="KW-1185">Reference proteome</keyword>
<protein>
    <submittedName>
        <fullName evidence="1">7100_t:CDS:1</fullName>
    </submittedName>
</protein>
<proteinExistence type="predicted"/>
<dbReference type="Proteomes" id="UP000789572">
    <property type="component" value="Unassembled WGS sequence"/>
</dbReference>
<dbReference type="EMBL" id="CAJVPJ010000244">
    <property type="protein sequence ID" value="CAG8500779.1"/>
    <property type="molecule type" value="Genomic_DNA"/>
</dbReference>
<name>A0A9N8ZME0_9GLOM</name>
<accession>A0A9N8ZME0</accession>
<dbReference type="AlphaFoldDB" id="A0A9N8ZME0"/>
<comment type="caution">
    <text evidence="1">The sequence shown here is derived from an EMBL/GenBank/DDBJ whole genome shotgun (WGS) entry which is preliminary data.</text>
</comment>
<evidence type="ECO:0000313" key="1">
    <source>
        <dbReference type="EMBL" id="CAG8500779.1"/>
    </source>
</evidence>